<evidence type="ECO:0000313" key="1">
    <source>
        <dbReference type="EMBL" id="AHY25359.1"/>
    </source>
</evidence>
<protein>
    <submittedName>
        <fullName evidence="1">Uncharacterized protein</fullName>
    </submittedName>
</protein>
<proteinExistence type="predicted"/>
<dbReference type="KEGG" id="vg:19484996"/>
<organism evidence="1 2">
    <name type="scientific">Serratia phage PS2</name>
    <dbReference type="NCBI Taxonomy" id="1481112"/>
    <lineage>
        <taxon>Viruses</taxon>
        <taxon>Duplodnaviria</taxon>
        <taxon>Heunggongvirae</taxon>
        <taxon>Uroviricota</taxon>
        <taxon>Caudoviricetes</taxon>
        <taxon>Muldoonvirus</taxon>
        <taxon>Muldoonvirus PS2</taxon>
    </lineage>
</organism>
<keyword evidence="2" id="KW-1185">Reference proteome</keyword>
<dbReference type="EMBL" id="KJ025957">
    <property type="protein sequence ID" value="AHY25359.1"/>
    <property type="molecule type" value="Genomic_DNA"/>
</dbReference>
<gene>
    <name evidence="1" type="ORF">PS2_113</name>
</gene>
<evidence type="ECO:0000313" key="2">
    <source>
        <dbReference type="Proteomes" id="UP000024445"/>
    </source>
</evidence>
<name>A0A023W4V0_9CAUD</name>
<reference evidence="1 2" key="1">
    <citation type="submission" date="2014-01" db="EMBL/GenBank/DDBJ databases">
        <authorList>
            <person name="Zhang G."/>
            <person name="Jin J."/>
            <person name="Li Z.J."/>
            <person name="Wang S.W."/>
            <person name="Chen S.J."/>
            <person name="Wang S.M."/>
            <person name="Wang X.T."/>
            <person name="Li Y.H."/>
            <person name="Wang J."/>
            <person name="Yang C.K."/>
            <person name="Wang L."/>
        </authorList>
    </citation>
    <scope>NUCLEOTIDE SEQUENCE [LARGE SCALE GENOMIC DNA]</scope>
</reference>
<accession>A0A023W4V0</accession>
<dbReference type="RefSeq" id="YP_009030160.1">
    <property type="nucleotide sequence ID" value="NC_024121.1"/>
</dbReference>
<dbReference type="GeneID" id="19484996"/>
<sequence>MITEEAMMRYWKEKVRKRKVALLLKYGPIPKDKK</sequence>
<dbReference type="Proteomes" id="UP000024445">
    <property type="component" value="Segment"/>
</dbReference>